<dbReference type="InterPro" id="IPR053748">
    <property type="entry name" value="Host_DNA_Degrad_Endo"/>
</dbReference>
<dbReference type="InterPro" id="IPR044556">
    <property type="entry name" value="EndoII-like_GIY-YIG"/>
</dbReference>
<proteinExistence type="predicted"/>
<sequence>MLLAGGFEHTADWVLVSGDLRPSEVLPKRRGVYAFMKDDDALYVGVATMGLAKRLYFYGRPGVTQRTSQRIGAALKAELEAGATIRIFTASPPDLEWNGLPVAGDAGLELGLIQTFRPPWNLRSSKAASSPGSL</sequence>
<accession>A0A017HHW6</accession>
<name>A0A017HHW6_9RHOB</name>
<protein>
    <recommendedName>
        <fullName evidence="3">GIY-YIG domain-containing protein</fullName>
    </recommendedName>
</protein>
<comment type="caution">
    <text evidence="1">The sequence shown here is derived from an EMBL/GenBank/DDBJ whole genome shotgun (WGS) entry which is preliminary data.</text>
</comment>
<reference evidence="1 2" key="1">
    <citation type="submission" date="2013-02" db="EMBL/GenBank/DDBJ databases">
        <authorList>
            <person name="Fiebig A."/>
            <person name="Goeker M."/>
            <person name="Klenk H.-P.P."/>
        </authorList>
    </citation>
    <scope>NUCLEOTIDE SEQUENCE [LARGE SCALE GENOMIC DNA]</scope>
    <source>
        <strain evidence="1 2">DSM 19309</strain>
    </source>
</reference>
<dbReference type="PATRIC" id="fig|442562.3.peg.4358"/>
<dbReference type="AlphaFoldDB" id="A0A017HHW6"/>
<evidence type="ECO:0000313" key="2">
    <source>
        <dbReference type="Proteomes" id="UP000019666"/>
    </source>
</evidence>
<dbReference type="CDD" id="cd10436">
    <property type="entry name" value="GIY-YIG_EndoII_Hpy188I_like"/>
    <property type="match status" value="1"/>
</dbReference>
<gene>
    <name evidence="1" type="ORF">Rumeso_04428</name>
</gene>
<keyword evidence="2" id="KW-1185">Reference proteome</keyword>
<dbReference type="Proteomes" id="UP000019666">
    <property type="component" value="Unassembled WGS sequence"/>
</dbReference>
<dbReference type="EMBL" id="AOSK01000124">
    <property type="protein sequence ID" value="EYD74057.1"/>
    <property type="molecule type" value="Genomic_DNA"/>
</dbReference>
<organism evidence="1 2">
    <name type="scientific">Rubellimicrobium mesophilum DSM 19309</name>
    <dbReference type="NCBI Taxonomy" id="442562"/>
    <lineage>
        <taxon>Bacteria</taxon>
        <taxon>Pseudomonadati</taxon>
        <taxon>Pseudomonadota</taxon>
        <taxon>Alphaproteobacteria</taxon>
        <taxon>Rhodobacterales</taxon>
        <taxon>Roseobacteraceae</taxon>
        <taxon>Rubellimicrobium</taxon>
    </lineage>
</organism>
<evidence type="ECO:0000313" key="1">
    <source>
        <dbReference type="EMBL" id="EYD74057.1"/>
    </source>
</evidence>
<dbReference type="HOGENOM" id="CLU_132098_0_0_5"/>
<evidence type="ECO:0008006" key="3">
    <source>
        <dbReference type="Google" id="ProtNLM"/>
    </source>
</evidence>
<dbReference type="Gene3D" id="3.40.1440.40">
    <property type="match status" value="1"/>
</dbReference>